<keyword evidence="1 4" id="KW-0533">Nickel</keyword>
<dbReference type="RefSeq" id="WP_144682753.1">
    <property type="nucleotide sequence ID" value="NZ_VLLC01000005.1"/>
</dbReference>
<dbReference type="Proteomes" id="UP000318307">
    <property type="component" value="Unassembled WGS sequence"/>
</dbReference>
<dbReference type="PIRSF" id="PIRSF004761">
    <property type="entry name" value="Hydrgn_mat_HypA"/>
    <property type="match status" value="1"/>
</dbReference>
<evidence type="ECO:0000256" key="1">
    <source>
        <dbReference type="ARBA" id="ARBA00022596"/>
    </source>
</evidence>
<dbReference type="GO" id="GO:0016151">
    <property type="term" value="F:nickel cation binding"/>
    <property type="evidence" value="ECO:0007669"/>
    <property type="project" value="UniProtKB-UniRule"/>
</dbReference>
<keyword evidence="2 4" id="KW-0479">Metal-binding</keyword>
<keyword evidence="6" id="KW-1185">Reference proteome</keyword>
<dbReference type="EMBL" id="VLLC01000005">
    <property type="protein sequence ID" value="TWI74291.1"/>
    <property type="molecule type" value="Genomic_DNA"/>
</dbReference>
<dbReference type="Gene3D" id="3.30.2320.80">
    <property type="match status" value="1"/>
</dbReference>
<feature type="binding site" evidence="4">
    <location>
        <position position="2"/>
    </location>
    <ligand>
        <name>Ni(2+)</name>
        <dbReference type="ChEBI" id="CHEBI:49786"/>
    </ligand>
</feature>
<accession>A0A562RYU1</accession>
<dbReference type="PANTHER" id="PTHR34535:SF3">
    <property type="entry name" value="HYDROGENASE MATURATION FACTOR HYPA"/>
    <property type="match status" value="1"/>
</dbReference>
<dbReference type="PANTHER" id="PTHR34535">
    <property type="entry name" value="HYDROGENASE MATURATION FACTOR HYPA"/>
    <property type="match status" value="1"/>
</dbReference>
<dbReference type="Pfam" id="PF01155">
    <property type="entry name" value="HypA"/>
    <property type="match status" value="1"/>
</dbReference>
<dbReference type="GO" id="GO:0051604">
    <property type="term" value="P:protein maturation"/>
    <property type="evidence" value="ECO:0007669"/>
    <property type="project" value="InterPro"/>
</dbReference>
<sequence length="117" mass="13090">MHELPVMIKILSVVCRHAQKNGVREVRSITVGVGILSDLEPEWMQKYFDRISRETVAAGARLHVRRIPALFQCAICQASYVWKDRKQPIPACPGCGRQGEGRLVAGTGYQVLEMEAI</sequence>
<protein>
    <recommendedName>
        <fullName evidence="4">Hydrogenase maturation factor HypA</fullName>
    </recommendedName>
</protein>
<dbReference type="OrthoDB" id="9800361at2"/>
<dbReference type="HAMAP" id="MF_00213">
    <property type="entry name" value="HypA_HybF"/>
    <property type="match status" value="1"/>
</dbReference>
<feature type="binding site" evidence="4">
    <location>
        <position position="92"/>
    </location>
    <ligand>
        <name>Zn(2+)</name>
        <dbReference type="ChEBI" id="CHEBI:29105"/>
    </ligand>
</feature>
<comment type="caution">
    <text evidence="5">The sequence shown here is derived from an EMBL/GenBank/DDBJ whole genome shotgun (WGS) entry which is preliminary data.</text>
</comment>
<proteinExistence type="inferred from homology"/>
<evidence type="ECO:0000256" key="4">
    <source>
        <dbReference type="HAMAP-Rule" id="MF_00213"/>
    </source>
</evidence>
<organism evidence="5 6">
    <name type="scientific">Desulfobotulus alkaliphilus</name>
    <dbReference type="NCBI Taxonomy" id="622671"/>
    <lineage>
        <taxon>Bacteria</taxon>
        <taxon>Pseudomonadati</taxon>
        <taxon>Thermodesulfobacteriota</taxon>
        <taxon>Desulfobacteria</taxon>
        <taxon>Desulfobacterales</taxon>
        <taxon>Desulfobacteraceae</taxon>
        <taxon>Desulfobotulus</taxon>
    </lineage>
</organism>
<evidence type="ECO:0000313" key="5">
    <source>
        <dbReference type="EMBL" id="TWI74291.1"/>
    </source>
</evidence>
<name>A0A562RYU1_9BACT</name>
<dbReference type="InterPro" id="IPR000688">
    <property type="entry name" value="HypA/HybF"/>
</dbReference>
<feature type="binding site" evidence="4">
    <location>
        <position position="76"/>
    </location>
    <ligand>
        <name>Zn(2+)</name>
        <dbReference type="ChEBI" id="CHEBI:29105"/>
    </ligand>
</feature>
<evidence type="ECO:0000313" key="6">
    <source>
        <dbReference type="Proteomes" id="UP000318307"/>
    </source>
</evidence>
<feature type="binding site" evidence="4">
    <location>
        <position position="95"/>
    </location>
    <ligand>
        <name>Zn(2+)</name>
        <dbReference type="ChEBI" id="CHEBI:29105"/>
    </ligand>
</feature>
<reference evidence="5 6" key="1">
    <citation type="submission" date="2019-07" db="EMBL/GenBank/DDBJ databases">
        <title>Genome sequencing of 100 strains of the haloalkaliphilic chemolithoautotrophic sulfur-oxidizing bacterium Thioalkalivibrio.</title>
        <authorList>
            <person name="Muyzer G."/>
        </authorList>
    </citation>
    <scope>NUCLEOTIDE SEQUENCE [LARGE SCALE GENOMIC DNA]</scope>
    <source>
        <strain evidence="5 6">ASO4-4</strain>
    </source>
</reference>
<keyword evidence="3 4" id="KW-0862">Zinc</keyword>
<gene>
    <name evidence="4" type="primary">hypA</name>
    <name evidence="5" type="ORF">LZ24_00894</name>
</gene>
<comment type="similarity">
    <text evidence="4">Belongs to the HypA/HybF family.</text>
</comment>
<dbReference type="GO" id="GO:0008270">
    <property type="term" value="F:zinc ion binding"/>
    <property type="evidence" value="ECO:0007669"/>
    <property type="project" value="UniProtKB-UniRule"/>
</dbReference>
<comment type="function">
    <text evidence="4">Involved in the maturation of [NiFe] hydrogenases. Required for nickel insertion into the metal center of the hydrogenase.</text>
</comment>
<dbReference type="AlphaFoldDB" id="A0A562RYU1"/>
<evidence type="ECO:0000256" key="3">
    <source>
        <dbReference type="ARBA" id="ARBA00022833"/>
    </source>
</evidence>
<feature type="binding site" evidence="4">
    <location>
        <position position="73"/>
    </location>
    <ligand>
        <name>Zn(2+)</name>
        <dbReference type="ChEBI" id="CHEBI:29105"/>
    </ligand>
</feature>
<evidence type="ECO:0000256" key="2">
    <source>
        <dbReference type="ARBA" id="ARBA00022723"/>
    </source>
</evidence>